<evidence type="ECO:0000313" key="3">
    <source>
        <dbReference type="Proteomes" id="UP000824120"/>
    </source>
</evidence>
<proteinExistence type="predicted"/>
<feature type="region of interest" description="Disordered" evidence="1">
    <location>
        <begin position="72"/>
        <end position="114"/>
    </location>
</feature>
<gene>
    <name evidence="2" type="ORF">H5410_015940</name>
</gene>
<comment type="caution">
    <text evidence="2">The sequence shown here is derived from an EMBL/GenBank/DDBJ whole genome shotgun (WGS) entry which is preliminary data.</text>
</comment>
<feature type="compositionally biased region" description="Polar residues" evidence="1">
    <location>
        <begin position="92"/>
        <end position="103"/>
    </location>
</feature>
<dbReference type="EMBL" id="JACXVP010000003">
    <property type="protein sequence ID" value="KAG5616116.1"/>
    <property type="molecule type" value="Genomic_DNA"/>
</dbReference>
<dbReference type="AlphaFoldDB" id="A0A9J5ZVW9"/>
<evidence type="ECO:0000256" key="1">
    <source>
        <dbReference type="SAM" id="MobiDB-lite"/>
    </source>
</evidence>
<feature type="compositionally biased region" description="Acidic residues" evidence="1">
    <location>
        <begin position="78"/>
        <end position="91"/>
    </location>
</feature>
<evidence type="ECO:0000313" key="2">
    <source>
        <dbReference type="EMBL" id="KAG5616116.1"/>
    </source>
</evidence>
<accession>A0A9J5ZVW9</accession>
<dbReference type="Proteomes" id="UP000824120">
    <property type="component" value="Chromosome 3"/>
</dbReference>
<organism evidence="2 3">
    <name type="scientific">Solanum commersonii</name>
    <name type="common">Commerson's wild potato</name>
    <name type="synonym">Commerson's nightshade</name>
    <dbReference type="NCBI Taxonomy" id="4109"/>
    <lineage>
        <taxon>Eukaryota</taxon>
        <taxon>Viridiplantae</taxon>
        <taxon>Streptophyta</taxon>
        <taxon>Embryophyta</taxon>
        <taxon>Tracheophyta</taxon>
        <taxon>Spermatophyta</taxon>
        <taxon>Magnoliopsida</taxon>
        <taxon>eudicotyledons</taxon>
        <taxon>Gunneridae</taxon>
        <taxon>Pentapetalae</taxon>
        <taxon>asterids</taxon>
        <taxon>lamiids</taxon>
        <taxon>Solanales</taxon>
        <taxon>Solanaceae</taxon>
        <taxon>Solanoideae</taxon>
        <taxon>Solaneae</taxon>
        <taxon>Solanum</taxon>
    </lineage>
</organism>
<name>A0A9J5ZVW9_SOLCO</name>
<reference evidence="2 3" key="1">
    <citation type="submission" date="2020-09" db="EMBL/GenBank/DDBJ databases">
        <title>De no assembly of potato wild relative species, Solanum commersonii.</title>
        <authorList>
            <person name="Cho K."/>
        </authorList>
    </citation>
    <scope>NUCLEOTIDE SEQUENCE [LARGE SCALE GENOMIC DNA]</scope>
    <source>
        <strain evidence="2">LZ3.2</strain>
        <tissue evidence="2">Leaf</tissue>
    </source>
</reference>
<protein>
    <submittedName>
        <fullName evidence="2">Uncharacterized protein</fullName>
    </submittedName>
</protein>
<sequence length="114" mass="13380">MGHREPIHGTKWYHDLIPVYRYRFIPVYSGSISIRINTDEFTNVNETSFSRPDPIEINSDTPIISEEIYERHYGNYQENEDVEIDEEDLDDTPTSPDLNSTEVPPQEEKSFGWN</sequence>
<keyword evidence="3" id="KW-1185">Reference proteome</keyword>